<evidence type="ECO:0000256" key="1">
    <source>
        <dbReference type="SAM" id="Phobius"/>
    </source>
</evidence>
<organism evidence="3 4">
    <name type="scientific">Bacillus thuringiensis serovar toumanoffi</name>
    <dbReference type="NCBI Taxonomy" id="180862"/>
    <lineage>
        <taxon>Bacteria</taxon>
        <taxon>Bacillati</taxon>
        <taxon>Bacillota</taxon>
        <taxon>Bacilli</taxon>
        <taxon>Bacillales</taxon>
        <taxon>Bacillaceae</taxon>
        <taxon>Bacillus</taxon>
        <taxon>Bacillus cereus group</taxon>
    </lineage>
</organism>
<proteinExistence type="predicted"/>
<comment type="caution">
    <text evidence="3">The sequence shown here is derived from an EMBL/GenBank/DDBJ whole genome shotgun (WGS) entry which is preliminary data.</text>
</comment>
<evidence type="ECO:0000313" key="4">
    <source>
        <dbReference type="Proteomes" id="UP001272716"/>
    </source>
</evidence>
<keyword evidence="1" id="KW-0812">Transmembrane</keyword>
<evidence type="ECO:0000313" key="3">
    <source>
        <dbReference type="EMBL" id="MDW9214079.1"/>
    </source>
</evidence>
<feature type="chain" id="PRO_5044785458" evidence="2">
    <location>
        <begin position="24"/>
        <end position="168"/>
    </location>
</feature>
<dbReference type="AlphaFoldDB" id="A0ABD5IAF9"/>
<keyword evidence="2" id="KW-0732">Signal</keyword>
<dbReference type="Proteomes" id="UP001272716">
    <property type="component" value="Unassembled WGS sequence"/>
</dbReference>
<evidence type="ECO:0000256" key="2">
    <source>
        <dbReference type="SAM" id="SignalP"/>
    </source>
</evidence>
<feature type="signal peptide" evidence="2">
    <location>
        <begin position="1"/>
        <end position="23"/>
    </location>
</feature>
<dbReference type="RefSeq" id="WP_000913459.1">
    <property type="nucleotide sequence ID" value="NZ_JAWQCK010000011.1"/>
</dbReference>
<name>A0ABD5IAF9_BACTU</name>
<gene>
    <name evidence="3" type="ORF">BTTOUR_35605</name>
</gene>
<keyword evidence="1" id="KW-1133">Transmembrane helix</keyword>
<keyword evidence="1" id="KW-0472">Membrane</keyword>
<protein>
    <submittedName>
        <fullName evidence="3">Uncharacterized protein</fullName>
    </submittedName>
</protein>
<feature type="transmembrane region" description="Helical" evidence="1">
    <location>
        <begin position="131"/>
        <end position="155"/>
    </location>
</feature>
<reference evidence="3 4" key="1">
    <citation type="submission" date="2023-10" db="EMBL/GenBank/DDBJ databases">
        <title>Draft Genome Sequence of Bacillus thuringiensis serovar. toumanoffi 4059: Identification of a Novel Cry Protein Candidate.</title>
        <authorList>
            <person name="Murdoch R.W."/>
            <person name="Gemler B."/>
            <person name="Heater B.S."/>
        </authorList>
    </citation>
    <scope>NUCLEOTIDE SEQUENCE [LARGE SCALE GENOMIC DNA]</scope>
    <source>
        <strain evidence="3 4">4059</strain>
    </source>
</reference>
<dbReference type="EMBL" id="JAWQCK010000011">
    <property type="protein sequence ID" value="MDW9214079.1"/>
    <property type="molecule type" value="Genomic_DNA"/>
</dbReference>
<sequence>MLKKIFISIMMFALALTPTLASAATVSDKGNATPEQLESAAKELEYIFTKIIVKNEATGKYDVNVQEFMKSKYSKEEKQGMLNFVVTMNGDESKTTYYASRSAWERCWAEAVGIGRDALSEFFEYVEKKQWIAAAGILGFLGLAIQPATIFIFSLQCGPSPAGIRANE</sequence>
<accession>A0ABD5IAF9</accession>